<sequence>MIKLMIRVLGKSTIGCLNHRGLIPNNAMSQIR</sequence>
<dbReference type="EMBL" id="LAZR01000370">
    <property type="protein sequence ID" value="KKN72034.1"/>
    <property type="molecule type" value="Genomic_DNA"/>
</dbReference>
<comment type="caution">
    <text evidence="1">The sequence shown here is derived from an EMBL/GenBank/DDBJ whole genome shotgun (WGS) entry which is preliminary data.</text>
</comment>
<proteinExistence type="predicted"/>
<evidence type="ECO:0000313" key="1">
    <source>
        <dbReference type="EMBL" id="KKN72034.1"/>
    </source>
</evidence>
<gene>
    <name evidence="1" type="ORF">LCGC14_0414290</name>
</gene>
<protein>
    <submittedName>
        <fullName evidence="1">Uncharacterized protein</fullName>
    </submittedName>
</protein>
<organism evidence="1">
    <name type="scientific">marine sediment metagenome</name>
    <dbReference type="NCBI Taxonomy" id="412755"/>
    <lineage>
        <taxon>unclassified sequences</taxon>
        <taxon>metagenomes</taxon>
        <taxon>ecological metagenomes</taxon>
    </lineage>
</organism>
<name>A0A0F9SYL3_9ZZZZ</name>
<reference evidence="1" key="1">
    <citation type="journal article" date="2015" name="Nature">
        <title>Complex archaea that bridge the gap between prokaryotes and eukaryotes.</title>
        <authorList>
            <person name="Spang A."/>
            <person name="Saw J.H."/>
            <person name="Jorgensen S.L."/>
            <person name="Zaremba-Niedzwiedzka K."/>
            <person name="Martijn J."/>
            <person name="Lind A.E."/>
            <person name="van Eijk R."/>
            <person name="Schleper C."/>
            <person name="Guy L."/>
            <person name="Ettema T.J."/>
        </authorList>
    </citation>
    <scope>NUCLEOTIDE SEQUENCE</scope>
</reference>
<dbReference type="AlphaFoldDB" id="A0A0F9SYL3"/>
<accession>A0A0F9SYL3</accession>